<evidence type="ECO:0008006" key="4">
    <source>
        <dbReference type="Google" id="ProtNLM"/>
    </source>
</evidence>
<dbReference type="EMBL" id="JAKRKC020000003">
    <property type="protein sequence ID" value="MCK2221509.1"/>
    <property type="molecule type" value="Genomic_DNA"/>
</dbReference>
<dbReference type="RefSeq" id="WP_242374503.1">
    <property type="nucleotide sequence ID" value="NZ_JAKRKC020000003.1"/>
</dbReference>
<feature type="transmembrane region" description="Helical" evidence="1">
    <location>
        <begin position="197"/>
        <end position="217"/>
    </location>
</feature>
<feature type="transmembrane region" description="Helical" evidence="1">
    <location>
        <begin position="86"/>
        <end position="110"/>
    </location>
</feature>
<organism evidence="2 3">
    <name type="scientific">Actinomadura luzonensis</name>
    <dbReference type="NCBI Taxonomy" id="2805427"/>
    <lineage>
        <taxon>Bacteria</taxon>
        <taxon>Bacillati</taxon>
        <taxon>Actinomycetota</taxon>
        <taxon>Actinomycetes</taxon>
        <taxon>Streptosporangiales</taxon>
        <taxon>Thermomonosporaceae</taxon>
        <taxon>Actinomadura</taxon>
    </lineage>
</organism>
<proteinExistence type="predicted"/>
<comment type="caution">
    <text evidence="2">The sequence shown here is derived from an EMBL/GenBank/DDBJ whole genome shotgun (WGS) entry which is preliminary data.</text>
</comment>
<sequence length="222" mass="23274">MTALAVFRVAAYVRSHRVYQSLLLTLAMLAILHGSRAPRGEEANVLATTAILIIPILAWAARSLLDTEPDQQREMSAVSVGGRGRELAAGLVAAFAACAVLAAVGLAASLLLGVSARPPSGVLAAGVALHALAALVGTALGALTSRAVVPSPALSIMGLVFGFLLMLLLSLSPAYWLTVPLVVWIRAATDGELLARFPELAAISLFWCLLALAWYAWRRLRS</sequence>
<keyword evidence="3" id="KW-1185">Reference proteome</keyword>
<name>A0ABT0GA73_9ACTN</name>
<accession>A0ABT0GA73</accession>
<evidence type="ECO:0000256" key="1">
    <source>
        <dbReference type="SAM" id="Phobius"/>
    </source>
</evidence>
<evidence type="ECO:0000313" key="3">
    <source>
        <dbReference type="Proteomes" id="UP001317259"/>
    </source>
</evidence>
<protein>
    <recommendedName>
        <fullName evidence="4">ABC transporter permease</fullName>
    </recommendedName>
</protein>
<gene>
    <name evidence="2" type="ORF">MF672_048055</name>
</gene>
<feature type="transmembrane region" description="Helical" evidence="1">
    <location>
        <begin position="122"/>
        <end position="144"/>
    </location>
</feature>
<keyword evidence="1" id="KW-0472">Membrane</keyword>
<dbReference type="Proteomes" id="UP001317259">
    <property type="component" value="Unassembled WGS sequence"/>
</dbReference>
<feature type="transmembrane region" description="Helical" evidence="1">
    <location>
        <begin position="156"/>
        <end position="177"/>
    </location>
</feature>
<keyword evidence="1" id="KW-0812">Transmembrane</keyword>
<reference evidence="2 3" key="1">
    <citation type="submission" date="2022-04" db="EMBL/GenBank/DDBJ databases">
        <title>Genome draft of Actinomadura sp. ATCC 31491.</title>
        <authorList>
            <person name="Shi X."/>
            <person name="Du Y."/>
        </authorList>
    </citation>
    <scope>NUCLEOTIDE SEQUENCE [LARGE SCALE GENOMIC DNA]</scope>
    <source>
        <strain evidence="2 3">ATCC 31491</strain>
    </source>
</reference>
<feature type="transmembrane region" description="Helical" evidence="1">
    <location>
        <begin position="46"/>
        <end position="65"/>
    </location>
</feature>
<keyword evidence="1" id="KW-1133">Transmembrane helix</keyword>
<evidence type="ECO:0000313" key="2">
    <source>
        <dbReference type="EMBL" id="MCK2221509.1"/>
    </source>
</evidence>